<dbReference type="PANTHER" id="PTHR43685:SF2">
    <property type="entry name" value="GLYCOSYLTRANSFERASE 2-LIKE DOMAIN-CONTAINING PROTEIN"/>
    <property type="match status" value="1"/>
</dbReference>
<feature type="region of interest" description="Disordered" evidence="1">
    <location>
        <begin position="122"/>
        <end position="151"/>
    </location>
</feature>
<dbReference type="InterPro" id="IPR029044">
    <property type="entry name" value="Nucleotide-diphossugar_trans"/>
</dbReference>
<dbReference type="OrthoDB" id="9794124at2"/>
<accession>A0A1Y5SU07</accession>
<feature type="domain" description="Glycosyltransferase 2-like" evidence="2">
    <location>
        <begin position="9"/>
        <end position="134"/>
    </location>
</feature>
<evidence type="ECO:0000313" key="3">
    <source>
        <dbReference type="EMBL" id="SLN48508.1"/>
    </source>
</evidence>
<dbReference type="RefSeq" id="WP_085883304.1">
    <property type="nucleotide sequence ID" value="NZ_FWFR01000001.1"/>
</dbReference>
<dbReference type="Proteomes" id="UP000193200">
    <property type="component" value="Unassembled WGS sequence"/>
</dbReference>
<evidence type="ECO:0000256" key="1">
    <source>
        <dbReference type="SAM" id="MobiDB-lite"/>
    </source>
</evidence>
<protein>
    <submittedName>
        <fullName evidence="3">Chondroitin synthase</fullName>
    </submittedName>
</protein>
<dbReference type="Pfam" id="PF00535">
    <property type="entry name" value="Glycos_transf_2"/>
    <property type="match status" value="1"/>
</dbReference>
<dbReference type="CDD" id="cd00761">
    <property type="entry name" value="Glyco_tranf_GTA_type"/>
    <property type="match status" value="1"/>
</dbReference>
<proteinExistence type="predicted"/>
<dbReference type="InterPro" id="IPR001173">
    <property type="entry name" value="Glyco_trans_2-like"/>
</dbReference>
<name>A0A1Y5SU07_9PROT</name>
<dbReference type="InParanoid" id="A0A1Y5SU07"/>
<evidence type="ECO:0000259" key="2">
    <source>
        <dbReference type="Pfam" id="PF00535"/>
    </source>
</evidence>
<dbReference type="AlphaFoldDB" id="A0A1Y5SU07"/>
<dbReference type="Gene3D" id="3.90.550.10">
    <property type="entry name" value="Spore Coat Polysaccharide Biosynthesis Protein SpsA, Chain A"/>
    <property type="match status" value="1"/>
</dbReference>
<gene>
    <name evidence="3" type="primary">kfoC</name>
    <name evidence="3" type="ORF">OCH7691_02105</name>
</gene>
<organism evidence="3 4">
    <name type="scientific">Oceanibacterium hippocampi</name>
    <dbReference type="NCBI Taxonomy" id="745714"/>
    <lineage>
        <taxon>Bacteria</taxon>
        <taxon>Pseudomonadati</taxon>
        <taxon>Pseudomonadota</taxon>
        <taxon>Alphaproteobacteria</taxon>
        <taxon>Sneathiellales</taxon>
        <taxon>Sneathiellaceae</taxon>
        <taxon>Oceanibacterium</taxon>
    </lineage>
</organism>
<dbReference type="SUPFAM" id="SSF53448">
    <property type="entry name" value="Nucleotide-diphospho-sugar transferases"/>
    <property type="match status" value="1"/>
</dbReference>
<dbReference type="InterPro" id="IPR050834">
    <property type="entry name" value="Glycosyltransf_2"/>
</dbReference>
<dbReference type="EMBL" id="FWFR01000001">
    <property type="protein sequence ID" value="SLN48508.1"/>
    <property type="molecule type" value="Genomic_DNA"/>
</dbReference>
<feature type="compositionally biased region" description="Polar residues" evidence="1">
    <location>
        <begin position="132"/>
        <end position="142"/>
    </location>
</feature>
<reference evidence="3 4" key="1">
    <citation type="submission" date="2017-03" db="EMBL/GenBank/DDBJ databases">
        <authorList>
            <person name="Afonso C.L."/>
            <person name="Miller P.J."/>
            <person name="Scott M.A."/>
            <person name="Spackman E."/>
            <person name="Goraichik I."/>
            <person name="Dimitrov K.M."/>
            <person name="Suarez D.L."/>
            <person name="Swayne D.E."/>
        </authorList>
    </citation>
    <scope>NUCLEOTIDE SEQUENCE [LARGE SCALE GENOMIC DNA]</scope>
    <source>
        <strain evidence="3 4">CECT 7691</strain>
    </source>
</reference>
<keyword evidence="4" id="KW-1185">Reference proteome</keyword>
<sequence>MTAGGPTVSFVVTVYNKARYLPRVLAALADQEGEFAREYVIVDDGSTDGSAALVREATRDWPNLILIEQANAGPAFATNAGLARATGDYVKLVDGDDVLRPDATLKLLDAIRRGGAGVAFGRHGRYDPDASATPSSGQSANPPETAPEIWPDPLPRVIRAVDWTPSDMLARRELLFAAGGCDERVFVQDYSLFLRLAGLGPFAQIDDLVADCPLAGDGGGDRMSNRAAQETHDLNAALGGYLADRADLAPALCRLAARRATGRARRFVRQNGQGSRLTLIGPWLRARLPLPLDRVAAQALIERSCAAIRAVGPVRLPGSQPTMSAPAKK</sequence>
<dbReference type="PANTHER" id="PTHR43685">
    <property type="entry name" value="GLYCOSYLTRANSFERASE"/>
    <property type="match status" value="1"/>
</dbReference>
<evidence type="ECO:0000313" key="4">
    <source>
        <dbReference type="Proteomes" id="UP000193200"/>
    </source>
</evidence>